<organism evidence="2 3">
    <name type="scientific">Chromobacterium amazonense</name>
    <dbReference type="NCBI Taxonomy" id="1382803"/>
    <lineage>
        <taxon>Bacteria</taxon>
        <taxon>Pseudomonadati</taxon>
        <taxon>Pseudomonadota</taxon>
        <taxon>Betaproteobacteria</taxon>
        <taxon>Neisseriales</taxon>
        <taxon>Chromobacteriaceae</taxon>
        <taxon>Chromobacterium</taxon>
    </lineage>
</organism>
<evidence type="ECO:0000259" key="1">
    <source>
        <dbReference type="Pfam" id="PF03050"/>
    </source>
</evidence>
<dbReference type="InterPro" id="IPR052344">
    <property type="entry name" value="Transposase-related"/>
</dbReference>
<feature type="domain" description="Transposase IS66 central" evidence="1">
    <location>
        <begin position="93"/>
        <end position="203"/>
    </location>
</feature>
<sequence>MTSKPRKHRTATEWHQLVKRFAQSGLSSSDFCAAEGVCKSSLHRWRRSMSSPAPTPVADPPAFVDLGCLDPSTAVSGKLEIRLERKRSLGGAALDYQTSRSGQHVAAFLADWQGTLMVDDYAGYKALFREGVEEQACWAHARRKFYDLHKDLNHPVAAEALTRISRLCAIEAEGRELTIEERHRLRQQRSQPELEALLKWLADLTPAPGTGLYRAVLTGGQNSTL</sequence>
<dbReference type="RefSeq" id="WP_106076631.1">
    <property type="nucleotide sequence ID" value="NZ_MTBD01000023.1"/>
</dbReference>
<dbReference type="AlphaFoldDB" id="A0A2S9X5E8"/>
<dbReference type="PANTHER" id="PTHR33678:SF1">
    <property type="entry name" value="BLL1576 PROTEIN"/>
    <property type="match status" value="1"/>
</dbReference>
<name>A0A2S9X5E8_9NEIS</name>
<dbReference type="OrthoDB" id="9794514at2"/>
<gene>
    <name evidence="2" type="ORF">BUE93_09400</name>
</gene>
<dbReference type="Pfam" id="PF03050">
    <property type="entry name" value="DDE_Tnp_IS66"/>
    <property type="match status" value="1"/>
</dbReference>
<reference evidence="2 3" key="1">
    <citation type="submission" date="2017-01" db="EMBL/GenBank/DDBJ databases">
        <title>New insights into the genetic diversity of Chromobacterium isolated from tropical freshwater lake.</title>
        <authorList>
            <person name="Santos A.B."/>
            <person name="Nascimento A.M."/>
            <person name="Da Silva P.C."/>
        </authorList>
    </citation>
    <scope>NUCLEOTIDE SEQUENCE [LARGE SCALE GENOMIC DNA]</scope>
    <source>
        <strain evidence="2 3">56AF</strain>
    </source>
</reference>
<dbReference type="PANTHER" id="PTHR33678">
    <property type="entry name" value="BLL1576 PROTEIN"/>
    <property type="match status" value="1"/>
</dbReference>
<evidence type="ECO:0000313" key="3">
    <source>
        <dbReference type="Proteomes" id="UP000239469"/>
    </source>
</evidence>
<dbReference type="EMBL" id="MTBD01000023">
    <property type="protein sequence ID" value="PRP70939.1"/>
    <property type="molecule type" value="Genomic_DNA"/>
</dbReference>
<dbReference type="Proteomes" id="UP000239469">
    <property type="component" value="Unassembled WGS sequence"/>
</dbReference>
<evidence type="ECO:0000313" key="2">
    <source>
        <dbReference type="EMBL" id="PRP70939.1"/>
    </source>
</evidence>
<dbReference type="InterPro" id="IPR004291">
    <property type="entry name" value="Transposase_IS66_central"/>
</dbReference>
<dbReference type="NCBIfam" id="NF047593">
    <property type="entry name" value="IS66_ISAeme5_TnpA"/>
    <property type="match status" value="1"/>
</dbReference>
<proteinExistence type="predicted"/>
<comment type="caution">
    <text evidence="2">The sequence shown here is derived from an EMBL/GenBank/DDBJ whole genome shotgun (WGS) entry which is preliminary data.</text>
</comment>
<protein>
    <recommendedName>
        <fullName evidence="1">Transposase IS66 central domain-containing protein</fullName>
    </recommendedName>
</protein>
<accession>A0A2S9X5E8</accession>